<feature type="non-terminal residue" evidence="2">
    <location>
        <position position="138"/>
    </location>
</feature>
<feature type="compositionally biased region" description="Pro residues" evidence="1">
    <location>
        <begin position="61"/>
        <end position="72"/>
    </location>
</feature>
<feature type="region of interest" description="Disordered" evidence="1">
    <location>
        <begin position="1"/>
        <end position="24"/>
    </location>
</feature>
<gene>
    <name evidence="2" type="primary">ORF216599</name>
</gene>
<evidence type="ECO:0000256" key="1">
    <source>
        <dbReference type="SAM" id="MobiDB-lite"/>
    </source>
</evidence>
<organism evidence="2">
    <name type="scientific">Arion vulgaris</name>
    <dbReference type="NCBI Taxonomy" id="1028688"/>
    <lineage>
        <taxon>Eukaryota</taxon>
        <taxon>Metazoa</taxon>
        <taxon>Spiralia</taxon>
        <taxon>Lophotrochozoa</taxon>
        <taxon>Mollusca</taxon>
        <taxon>Gastropoda</taxon>
        <taxon>Heterobranchia</taxon>
        <taxon>Euthyneura</taxon>
        <taxon>Panpulmonata</taxon>
        <taxon>Eupulmonata</taxon>
        <taxon>Stylommatophora</taxon>
        <taxon>Helicina</taxon>
        <taxon>Arionoidea</taxon>
        <taxon>Arionidae</taxon>
        <taxon>Arion</taxon>
    </lineage>
</organism>
<feature type="region of interest" description="Disordered" evidence="1">
    <location>
        <begin position="37"/>
        <end position="88"/>
    </location>
</feature>
<feature type="non-terminal residue" evidence="2">
    <location>
        <position position="1"/>
    </location>
</feature>
<dbReference type="AlphaFoldDB" id="A0A0B7BWV1"/>
<name>A0A0B7BWV1_9EUPU</name>
<sequence length="138" mass="15617">PHQVPLHLSQHPSQTGTFSQQPTHYQVPEVTRPPIINAYNRPPPLVQPAYGHRPSPMFTQPSPPTFRQPAPPVFNQSVPPTTPPTFSFSHQMPNLNKPPPSLIKIPNPFPNYTFRLFCANCLIYSGKPWYYVANNSNH</sequence>
<proteinExistence type="predicted"/>
<dbReference type="EMBL" id="HACG01050824">
    <property type="protein sequence ID" value="CEK97689.1"/>
    <property type="molecule type" value="Transcribed_RNA"/>
</dbReference>
<evidence type="ECO:0000313" key="2">
    <source>
        <dbReference type="EMBL" id="CEK97689.1"/>
    </source>
</evidence>
<reference evidence="2" key="1">
    <citation type="submission" date="2014-12" db="EMBL/GenBank/DDBJ databases">
        <title>Insight into the proteome of Arion vulgaris.</title>
        <authorList>
            <person name="Aradska J."/>
            <person name="Bulat T."/>
            <person name="Smidak R."/>
            <person name="Sarate P."/>
            <person name="Gangsoo J."/>
            <person name="Sialana F."/>
            <person name="Bilban M."/>
            <person name="Lubec G."/>
        </authorList>
    </citation>
    <scope>NUCLEOTIDE SEQUENCE</scope>
    <source>
        <tissue evidence="2">Skin</tissue>
    </source>
</reference>
<protein>
    <submittedName>
        <fullName evidence="2">Uncharacterized protein</fullName>
    </submittedName>
</protein>
<feature type="compositionally biased region" description="Polar residues" evidence="1">
    <location>
        <begin position="10"/>
        <end position="24"/>
    </location>
</feature>
<accession>A0A0B7BWV1</accession>